<evidence type="ECO:0000313" key="1">
    <source>
        <dbReference type="EMBL" id="KAJ7550435.1"/>
    </source>
</evidence>
<comment type="caution">
    <text evidence="1">The sequence shown here is derived from an EMBL/GenBank/DDBJ whole genome shotgun (WGS) entry which is preliminary data.</text>
</comment>
<name>A0ACC2D8B1_DIPCM</name>
<accession>A0ACC2D8B1</accession>
<protein>
    <submittedName>
        <fullName evidence="1">Uncharacterized protein</fullName>
    </submittedName>
</protein>
<organism evidence="1 2">
    <name type="scientific">Diphasiastrum complanatum</name>
    <name type="common">Issler's clubmoss</name>
    <name type="synonym">Lycopodium complanatum</name>
    <dbReference type="NCBI Taxonomy" id="34168"/>
    <lineage>
        <taxon>Eukaryota</taxon>
        <taxon>Viridiplantae</taxon>
        <taxon>Streptophyta</taxon>
        <taxon>Embryophyta</taxon>
        <taxon>Tracheophyta</taxon>
        <taxon>Lycopodiopsida</taxon>
        <taxon>Lycopodiales</taxon>
        <taxon>Lycopodiaceae</taxon>
        <taxon>Lycopodioideae</taxon>
        <taxon>Diphasiastrum</taxon>
    </lineage>
</organism>
<sequence>MCRRDRERMRCGQGGRSNHCSTKQASDAAALAAYARRSAAIYDLEGLNQSGSYPRANTLPLNSTVSTYDAWMDPAILTTGGDISQTVRSWGHGGSGISDSASVALKPSYKPGCGGGVNLMRSLATGSKNDILCNFSKILYHKRMASN</sequence>
<dbReference type="EMBL" id="CM055098">
    <property type="protein sequence ID" value="KAJ7550435.1"/>
    <property type="molecule type" value="Genomic_DNA"/>
</dbReference>
<proteinExistence type="predicted"/>
<gene>
    <name evidence="1" type="ORF">O6H91_07G100800</name>
</gene>
<keyword evidence="2" id="KW-1185">Reference proteome</keyword>
<reference evidence="2" key="1">
    <citation type="journal article" date="2024" name="Proc. Natl. Acad. Sci. U.S.A.">
        <title>Extraordinary preservation of gene collinearity over three hundred million years revealed in homosporous lycophytes.</title>
        <authorList>
            <person name="Li C."/>
            <person name="Wickell D."/>
            <person name="Kuo L.Y."/>
            <person name="Chen X."/>
            <person name="Nie B."/>
            <person name="Liao X."/>
            <person name="Peng D."/>
            <person name="Ji J."/>
            <person name="Jenkins J."/>
            <person name="Williams M."/>
            <person name="Shu S."/>
            <person name="Plott C."/>
            <person name="Barry K."/>
            <person name="Rajasekar S."/>
            <person name="Grimwood J."/>
            <person name="Han X."/>
            <person name="Sun S."/>
            <person name="Hou Z."/>
            <person name="He W."/>
            <person name="Dai G."/>
            <person name="Sun C."/>
            <person name="Schmutz J."/>
            <person name="Leebens-Mack J.H."/>
            <person name="Li F.W."/>
            <person name="Wang L."/>
        </authorList>
    </citation>
    <scope>NUCLEOTIDE SEQUENCE [LARGE SCALE GENOMIC DNA]</scope>
    <source>
        <strain evidence="2">cv. PW_Plant_1</strain>
    </source>
</reference>
<evidence type="ECO:0000313" key="2">
    <source>
        <dbReference type="Proteomes" id="UP001162992"/>
    </source>
</evidence>
<dbReference type="Proteomes" id="UP001162992">
    <property type="component" value="Chromosome 7"/>
</dbReference>